<evidence type="ECO:0000313" key="2">
    <source>
        <dbReference type="EMBL" id="EZP78718.1"/>
    </source>
</evidence>
<dbReference type="EMBL" id="AOTZ01000002">
    <property type="protein sequence ID" value="EZP78718.1"/>
    <property type="molecule type" value="Genomic_DNA"/>
</dbReference>
<evidence type="ECO:0000259" key="1">
    <source>
        <dbReference type="Pfam" id="PF13382"/>
    </source>
</evidence>
<name>A0ABC9VJ01_9BACL</name>
<dbReference type="Proteomes" id="UP000023566">
    <property type="component" value="Chromosome"/>
</dbReference>
<keyword evidence="3" id="KW-1185">Reference proteome</keyword>
<sequence length="65" mass="7604">MFTHEIVYGQLERLHQSLKDIGSPTSFNPFVTLSFLVWPVIPELKMTDRGLFDVKRFQHISVEAR</sequence>
<proteinExistence type="predicted"/>
<gene>
    <name evidence="2" type="ORF">H839_02581</name>
</gene>
<feature type="domain" description="Adenine deaminase C-terminal" evidence="1">
    <location>
        <begin position="5"/>
        <end position="58"/>
    </location>
</feature>
<comment type="caution">
    <text evidence="2">The sequence shown here is derived from an EMBL/GenBank/DDBJ whole genome shotgun (WGS) entry which is preliminary data.</text>
</comment>
<dbReference type="RefSeq" id="WP_043903721.1">
    <property type="nucleotide sequence ID" value="NZ_CM002692.1"/>
</dbReference>
<reference evidence="2 3" key="1">
    <citation type="journal article" date="2014" name="Appl. Microbiol. Biotechnol.">
        <title>Transformable facultative thermophile Geobacillus stearothermophilus NUB3621 as a host strain for metabolic engineering.</title>
        <authorList>
            <person name="Blanchard K."/>
            <person name="Robic S."/>
            <person name="Matsumura I."/>
        </authorList>
    </citation>
    <scope>NUCLEOTIDE SEQUENCE [LARGE SCALE GENOMIC DNA]</scope>
    <source>
        <strain evidence="2 3">NUB3621</strain>
    </source>
</reference>
<organism evidence="2 3">
    <name type="scientific">Parageobacillus genomosp. 1</name>
    <dbReference type="NCBI Taxonomy" id="1295642"/>
    <lineage>
        <taxon>Bacteria</taxon>
        <taxon>Bacillati</taxon>
        <taxon>Bacillota</taxon>
        <taxon>Bacilli</taxon>
        <taxon>Bacillales</taxon>
        <taxon>Anoxybacillaceae</taxon>
        <taxon>Parageobacillus</taxon>
    </lineage>
</organism>
<evidence type="ECO:0000313" key="3">
    <source>
        <dbReference type="Proteomes" id="UP000023566"/>
    </source>
</evidence>
<accession>A0ABC9VJ01</accession>
<dbReference type="Pfam" id="PF13382">
    <property type="entry name" value="Adenine_deam_C"/>
    <property type="match status" value="1"/>
</dbReference>
<protein>
    <submittedName>
        <fullName evidence="2">Adenine deaminase</fullName>
    </submittedName>
</protein>
<dbReference type="AlphaFoldDB" id="A0ABC9VJ01"/>
<dbReference type="InterPro" id="IPR026912">
    <property type="entry name" value="Adenine_deam_C"/>
</dbReference>